<accession>A0A1F4S6Z8</accession>
<dbReference type="PROSITE" id="PS51257">
    <property type="entry name" value="PROKAR_LIPOPROTEIN"/>
    <property type="match status" value="1"/>
</dbReference>
<sequence>MKNWLILTILFIPLIFSFGCGAGDDDLYIRGTITGEVVAIPNSMKDIAVNIYKLEGIGDTTGSDHLEDDYRAFGL</sequence>
<evidence type="ECO:0000313" key="2">
    <source>
        <dbReference type="Proteomes" id="UP000177905"/>
    </source>
</evidence>
<dbReference type="EMBL" id="MEUA01000011">
    <property type="protein sequence ID" value="OGC16206.1"/>
    <property type="molecule type" value="Genomic_DNA"/>
</dbReference>
<evidence type="ECO:0000313" key="1">
    <source>
        <dbReference type="EMBL" id="OGC16206.1"/>
    </source>
</evidence>
<gene>
    <name evidence="1" type="ORF">A2290_00280</name>
</gene>
<organism evidence="1 2">
    <name type="scientific">candidate division WOR-1 bacterium RIFOXYB2_FULL_36_35</name>
    <dbReference type="NCBI Taxonomy" id="1802578"/>
    <lineage>
        <taxon>Bacteria</taxon>
        <taxon>Bacillati</taxon>
        <taxon>Saganbacteria</taxon>
    </lineage>
</organism>
<dbReference type="AlphaFoldDB" id="A0A1F4S6Z8"/>
<comment type="caution">
    <text evidence="1">The sequence shown here is derived from an EMBL/GenBank/DDBJ whole genome shotgun (WGS) entry which is preliminary data.</text>
</comment>
<dbReference type="Proteomes" id="UP000177905">
    <property type="component" value="Unassembled WGS sequence"/>
</dbReference>
<reference evidence="1 2" key="1">
    <citation type="journal article" date="2016" name="Nat. Commun.">
        <title>Thousands of microbial genomes shed light on interconnected biogeochemical processes in an aquifer system.</title>
        <authorList>
            <person name="Anantharaman K."/>
            <person name="Brown C.T."/>
            <person name="Hug L.A."/>
            <person name="Sharon I."/>
            <person name="Castelle C.J."/>
            <person name="Probst A.J."/>
            <person name="Thomas B.C."/>
            <person name="Singh A."/>
            <person name="Wilkins M.J."/>
            <person name="Karaoz U."/>
            <person name="Brodie E.L."/>
            <person name="Williams K.H."/>
            <person name="Hubbard S.S."/>
            <person name="Banfield J.F."/>
        </authorList>
    </citation>
    <scope>NUCLEOTIDE SEQUENCE [LARGE SCALE GENOMIC DNA]</scope>
</reference>
<protein>
    <submittedName>
        <fullName evidence="1">Uncharacterized protein</fullName>
    </submittedName>
</protein>
<name>A0A1F4S6Z8_UNCSA</name>
<proteinExistence type="predicted"/>